<evidence type="ECO:0000256" key="2">
    <source>
        <dbReference type="SAM" id="MobiDB-lite"/>
    </source>
</evidence>
<dbReference type="Pfam" id="PF04784">
    <property type="entry name" value="DUF547"/>
    <property type="match status" value="1"/>
</dbReference>
<feature type="region of interest" description="Disordered" evidence="2">
    <location>
        <begin position="365"/>
        <end position="384"/>
    </location>
</feature>
<feature type="compositionally biased region" description="Basic residues" evidence="2">
    <location>
        <begin position="74"/>
        <end position="99"/>
    </location>
</feature>
<dbReference type="PANTHER" id="PTHR46361:SF3">
    <property type="entry name" value="ELECTRON CARRIER_ PROTEIN DISULFIDE OXIDOREDUCTASE"/>
    <property type="match status" value="1"/>
</dbReference>
<name>A0ABQ8XH09_9EUKA</name>
<dbReference type="PANTHER" id="PTHR46361">
    <property type="entry name" value="ELECTRON CARRIER/ PROTEIN DISULFIDE OXIDOREDUCTASE"/>
    <property type="match status" value="1"/>
</dbReference>
<sequence>MSNTLQNVESPRTSRRNRNNQKHKRSKSGADRIRKAFGKTGSQKKPSKSIEKPKKKRKKNRGNTVILTSSNSSHKNKSTNKNKNKNKKKKKKNKNKRPTTPREKSSFKKRIPRVFSLNSLRNHDHKQRFKKNYSSSSETDSELDEEIVKQRRKNLSKKYLKLQIEQKQLKKKSQGKSKSSKTLELLLAKGSKRLKEQTLYSNQLREGVVEQERIVGNLKKQIDLLRGTENTSNVSLEQKRMMYEKKQKKITKLQKSLHAKHKLSRLNRMSENSKEKKGSELLNIRNLLKEKTSQANEKRILLKDLKKQFFQKQLSIEQIKNENSKKKDYYKITKSKQKIQRLKLDLQEQSEKCLKAKKEKEEMRIRVEKKSNDRVEEETNKCKSDLNKTSEINNQLRLIKKNLLQTLKRIKEESKTENENENEKKIRNENKKGKQLETKQSRKSKSIKKEDNNEDNNENNQQTIARDLSSVKDKYIDSNQSTSVLISIKSSFSQNEINFDSSNQTNTETEIDREIELIDKKIKPKLKGLKVCNKNGNENDNTIEIEIEIENENENKNAKNGNENENDIEIETEIETEIENASEIESEMENESENENENEMKTKVKNQITDLDTIDTLFSIPMAIEYFKEFMFEQLNQENLLFYIDVMNFTKACSVDKKQLQKIGKNICDKYIKINSLFEINIDSKCRTNIVQNVKNKNYSLDMFDQARHIVFNHMNLNSFEEFKKSTLYTKFLKVSETSDSFKYKPVQKAVLISKGKKKKALNQISRFKSRSRAGTIVANELIATLIELFGSHFSISTNEIDFKLIQQSIAFNRFVNLTTELQKVKFKKMNQLDKTCFFLNIHNCLFLHSAIINGIPTEESNWKKFQRKSRYLVGGNTYSLEDISQGILRGNLVYKNKKEFPYFQENDPRARLAVNLDTRVLFTLFHYEFQEIFLTPFTSDALIQELNQISSAILRKHSQIIENKKIILPKIVKSLIHSFAENRSAFVKWIIKSILIDNNKNIDFTFDDIDEYSLKFTMEISELQLTFDSRFSHWKYNRHHKRGELKFKKIDSSSIKLDSENNNTESGSYDSLSTKRTSDIESEALNDNSQSEKDSKIGSKNVIKNKSNEKKIENKDINSDKDKTILN</sequence>
<feature type="region of interest" description="Disordered" evidence="2">
    <location>
        <begin position="1"/>
        <end position="145"/>
    </location>
</feature>
<feature type="compositionally biased region" description="Basic and acidic residues" evidence="2">
    <location>
        <begin position="413"/>
        <end position="440"/>
    </location>
</feature>
<dbReference type="PROSITE" id="PS50132">
    <property type="entry name" value="RGS"/>
    <property type="match status" value="1"/>
</dbReference>
<evidence type="ECO:0000259" key="3">
    <source>
        <dbReference type="PROSITE" id="PS50132"/>
    </source>
</evidence>
<keyword evidence="1" id="KW-0175">Coiled coil</keyword>
<feature type="region of interest" description="Disordered" evidence="2">
    <location>
        <begin position="1059"/>
        <end position="1128"/>
    </location>
</feature>
<gene>
    <name evidence="4" type="ORF">M0813_05505</name>
</gene>
<feature type="compositionally biased region" description="Polar residues" evidence="2">
    <location>
        <begin position="1061"/>
        <end position="1076"/>
    </location>
</feature>
<feature type="compositionally biased region" description="Basic residues" evidence="2">
    <location>
        <begin position="13"/>
        <end position="27"/>
    </location>
</feature>
<dbReference type="EMBL" id="JAOAOG010000298">
    <property type="protein sequence ID" value="KAJ6231774.1"/>
    <property type="molecule type" value="Genomic_DNA"/>
</dbReference>
<keyword evidence="5" id="KW-1185">Reference proteome</keyword>
<dbReference type="SMART" id="SM00315">
    <property type="entry name" value="RGS"/>
    <property type="match status" value="1"/>
</dbReference>
<evidence type="ECO:0000313" key="5">
    <source>
        <dbReference type="Proteomes" id="UP001150062"/>
    </source>
</evidence>
<feature type="domain" description="RGS" evidence="3">
    <location>
        <begin position="613"/>
        <end position="733"/>
    </location>
</feature>
<reference evidence="4" key="1">
    <citation type="submission" date="2022-08" db="EMBL/GenBank/DDBJ databases">
        <title>Novel sulfate-reducing endosymbionts in the free-living metamonad Anaeramoeba.</title>
        <authorList>
            <person name="Jerlstrom-Hultqvist J."/>
            <person name="Cepicka I."/>
            <person name="Gallot-Lavallee L."/>
            <person name="Salas-Leiva D."/>
            <person name="Curtis B.A."/>
            <person name="Zahonova K."/>
            <person name="Pipaliya S."/>
            <person name="Dacks J."/>
            <person name="Roger A.J."/>
        </authorList>
    </citation>
    <scope>NUCLEOTIDE SEQUENCE</scope>
    <source>
        <strain evidence="4">Schooner1</strain>
    </source>
</reference>
<dbReference type="InterPro" id="IPR044926">
    <property type="entry name" value="RGS_subdomain_2"/>
</dbReference>
<organism evidence="4 5">
    <name type="scientific">Anaeramoeba flamelloides</name>
    <dbReference type="NCBI Taxonomy" id="1746091"/>
    <lineage>
        <taxon>Eukaryota</taxon>
        <taxon>Metamonada</taxon>
        <taxon>Anaeramoebidae</taxon>
        <taxon>Anaeramoeba</taxon>
    </lineage>
</organism>
<proteinExistence type="predicted"/>
<dbReference type="InterPro" id="IPR016137">
    <property type="entry name" value="RGS"/>
</dbReference>
<comment type="caution">
    <text evidence="4">The sequence shown here is derived from an EMBL/GenBank/DDBJ whole genome shotgun (WGS) entry which is preliminary data.</text>
</comment>
<dbReference type="InterPro" id="IPR036305">
    <property type="entry name" value="RGS_sf"/>
</dbReference>
<feature type="compositionally biased region" description="Polar residues" evidence="2">
    <location>
        <begin position="1"/>
        <end position="11"/>
    </location>
</feature>
<dbReference type="SUPFAM" id="SSF48097">
    <property type="entry name" value="Regulator of G-protein signaling, RGS"/>
    <property type="match status" value="1"/>
</dbReference>
<dbReference type="Pfam" id="PF00615">
    <property type="entry name" value="RGS"/>
    <property type="match status" value="1"/>
</dbReference>
<dbReference type="InterPro" id="IPR006869">
    <property type="entry name" value="DUF547"/>
</dbReference>
<protein>
    <submittedName>
        <fullName evidence="4">Electron carrier/ protein disulfide oxidoreductase</fullName>
    </submittedName>
</protein>
<accession>A0ABQ8XH09</accession>
<evidence type="ECO:0000256" key="1">
    <source>
        <dbReference type="SAM" id="Coils"/>
    </source>
</evidence>
<dbReference type="CDD" id="cd07440">
    <property type="entry name" value="RGS"/>
    <property type="match status" value="1"/>
</dbReference>
<dbReference type="Proteomes" id="UP001150062">
    <property type="component" value="Unassembled WGS sequence"/>
</dbReference>
<feature type="coiled-coil region" evidence="1">
    <location>
        <begin position="571"/>
        <end position="598"/>
    </location>
</feature>
<feature type="region of interest" description="Disordered" evidence="2">
    <location>
        <begin position="413"/>
        <end position="465"/>
    </location>
</feature>
<dbReference type="Gene3D" id="1.10.167.10">
    <property type="entry name" value="Regulator of G-protein Signalling 4, domain 2"/>
    <property type="match status" value="1"/>
</dbReference>
<feature type="compositionally biased region" description="Basic and acidic residues" evidence="2">
    <location>
        <begin position="1107"/>
        <end position="1128"/>
    </location>
</feature>
<evidence type="ECO:0000313" key="4">
    <source>
        <dbReference type="EMBL" id="KAJ6231774.1"/>
    </source>
</evidence>